<reference evidence="1" key="1">
    <citation type="journal article" date="2023" name="Int. J. Syst. Evol. Microbiol.">
        <title>Collibacillus ludicampi gen. nov., sp. nov., a new soil bacterium of the family Alicyclobacillaceae.</title>
        <authorList>
            <person name="Jojima T."/>
            <person name="Ioku Y."/>
            <person name="Fukuta Y."/>
            <person name="Shirasaka N."/>
            <person name="Matsumura Y."/>
            <person name="Mori M."/>
        </authorList>
    </citation>
    <scope>NUCLEOTIDE SEQUENCE</scope>
    <source>
        <strain evidence="1">TP075</strain>
    </source>
</reference>
<proteinExistence type="predicted"/>
<evidence type="ECO:0000313" key="1">
    <source>
        <dbReference type="EMBL" id="GIM48517.1"/>
    </source>
</evidence>
<dbReference type="AlphaFoldDB" id="A0AAV4LKZ4"/>
<organism evidence="1 2">
    <name type="scientific">Collibacillus ludicampi</name>
    <dbReference type="NCBI Taxonomy" id="2771369"/>
    <lineage>
        <taxon>Bacteria</taxon>
        <taxon>Bacillati</taxon>
        <taxon>Bacillota</taxon>
        <taxon>Bacilli</taxon>
        <taxon>Bacillales</taxon>
        <taxon>Alicyclobacillaceae</taxon>
        <taxon>Collibacillus</taxon>
    </lineage>
</organism>
<evidence type="ECO:0008006" key="3">
    <source>
        <dbReference type="Google" id="ProtNLM"/>
    </source>
</evidence>
<dbReference type="Gene3D" id="3.40.50.1440">
    <property type="entry name" value="Tubulin/FtsZ, GTPase domain"/>
    <property type="match status" value="2"/>
</dbReference>
<dbReference type="EMBL" id="BOQE01000002">
    <property type="protein sequence ID" value="GIM48517.1"/>
    <property type="molecule type" value="Genomic_DNA"/>
</dbReference>
<accession>A0AAV4LKZ4</accession>
<dbReference type="SUPFAM" id="SSF52490">
    <property type="entry name" value="Tubulin nucleotide-binding domain-like"/>
    <property type="match status" value="1"/>
</dbReference>
<comment type="caution">
    <text evidence="1">The sequence shown here is derived from an EMBL/GenBank/DDBJ whole genome shotgun (WGS) entry which is preliminary data.</text>
</comment>
<sequence>MFKHNAPSINMTLVGFGQAGTRMVDKFASLKTKDGKPVYNTLALNSNDGDLKELKHVPVENQVSLKLGGLGKNPEKAMAILEENREASEKLKEFITERVRPSDELVLFFAGLGGGTGTSTLVKAIDEFYDYHNKPKIVEELKKIQASTSPEDFKTNLQKYKVLAFKKAQEKFVKIGVVVTLPVRSDGPDVLRQVNEFATQIWTTAKNPAKGIAFVIFADNQHFYDEWNRLGANAGAENYRDYANNQIFNVIHEINTATNGGGTSVTFDPRDFRRIILEGTGSLVIGKVERSIDEITNNHDLTEMFMESIQSSVLHSSIAIEERDENGNVTYAKVHHVGMLAVIDKALEKTGSAFLDEAKNEIVEKLLLTGTVFTGYLEDRNDFKASVYTFYKAEALPSRLSKGLVKEYEEFMAKHKHASFRQETIQQIAATEEDLDIDLDLSELGIELAEDNARADSNEHEIDVENLDLSDIDLSKL</sequence>
<evidence type="ECO:0000313" key="2">
    <source>
        <dbReference type="Proteomes" id="UP001057291"/>
    </source>
</evidence>
<dbReference type="Proteomes" id="UP001057291">
    <property type="component" value="Unassembled WGS sequence"/>
</dbReference>
<protein>
    <recommendedName>
        <fullName evidence="3">Cell division protein FtsZ</fullName>
    </recommendedName>
</protein>
<dbReference type="InterPro" id="IPR036525">
    <property type="entry name" value="Tubulin/FtsZ_GTPase_sf"/>
</dbReference>
<gene>
    <name evidence="1" type="ORF">DNHGIG_40660</name>
</gene>
<name>A0AAV4LKZ4_9BACL</name>
<keyword evidence="2" id="KW-1185">Reference proteome</keyword>